<reference evidence="3" key="1">
    <citation type="submission" date="2022-07" db="EMBL/GenBank/DDBJ databases">
        <authorList>
            <person name="Macas J."/>
            <person name="Novak P."/>
            <person name="Neumann P."/>
        </authorList>
    </citation>
    <scope>NUCLEOTIDE SEQUENCE</scope>
</reference>
<keyword evidence="4" id="KW-1185">Reference proteome</keyword>
<protein>
    <submittedName>
        <fullName evidence="3">Uncharacterized protein</fullName>
    </submittedName>
</protein>
<evidence type="ECO:0000256" key="1">
    <source>
        <dbReference type="SAM" id="MobiDB-lite"/>
    </source>
</evidence>
<feature type="region of interest" description="Disordered" evidence="1">
    <location>
        <begin position="1"/>
        <end position="20"/>
    </location>
</feature>
<keyword evidence="2" id="KW-0812">Transmembrane</keyword>
<evidence type="ECO:0000313" key="3">
    <source>
        <dbReference type="EMBL" id="CAH9059595.1"/>
    </source>
</evidence>
<name>A0AAV0C0I7_9ASTE</name>
<keyword evidence="2" id="KW-0472">Membrane</keyword>
<sequence length="102" mass="10138">MSRTTTAAAAKGRTGGWGGLGSIKLLLAIWFVVSIGIVVGVDASGGGRLKAVVVVNNNDSPPPPDYFSAMLPKGGLIPPSAPSPGSNQNGAPRLPHPGSPPS</sequence>
<feature type="compositionally biased region" description="Low complexity" evidence="1">
    <location>
        <begin position="1"/>
        <end position="12"/>
    </location>
</feature>
<feature type="transmembrane region" description="Helical" evidence="2">
    <location>
        <begin position="20"/>
        <end position="41"/>
    </location>
</feature>
<dbReference type="EMBL" id="CAMAPF010000008">
    <property type="protein sequence ID" value="CAH9059595.1"/>
    <property type="molecule type" value="Genomic_DNA"/>
</dbReference>
<gene>
    <name evidence="3" type="ORF">CEPIT_LOCUS1420</name>
</gene>
<dbReference type="AlphaFoldDB" id="A0AAV0C0I7"/>
<proteinExistence type="predicted"/>
<keyword evidence="2" id="KW-1133">Transmembrane helix</keyword>
<dbReference type="Proteomes" id="UP001152523">
    <property type="component" value="Unassembled WGS sequence"/>
</dbReference>
<accession>A0AAV0C0I7</accession>
<feature type="region of interest" description="Disordered" evidence="1">
    <location>
        <begin position="59"/>
        <end position="102"/>
    </location>
</feature>
<evidence type="ECO:0000313" key="4">
    <source>
        <dbReference type="Proteomes" id="UP001152523"/>
    </source>
</evidence>
<evidence type="ECO:0000256" key="2">
    <source>
        <dbReference type="SAM" id="Phobius"/>
    </source>
</evidence>
<comment type="caution">
    <text evidence="3">The sequence shown here is derived from an EMBL/GenBank/DDBJ whole genome shotgun (WGS) entry which is preliminary data.</text>
</comment>
<organism evidence="3 4">
    <name type="scientific">Cuscuta epithymum</name>
    <dbReference type="NCBI Taxonomy" id="186058"/>
    <lineage>
        <taxon>Eukaryota</taxon>
        <taxon>Viridiplantae</taxon>
        <taxon>Streptophyta</taxon>
        <taxon>Embryophyta</taxon>
        <taxon>Tracheophyta</taxon>
        <taxon>Spermatophyta</taxon>
        <taxon>Magnoliopsida</taxon>
        <taxon>eudicotyledons</taxon>
        <taxon>Gunneridae</taxon>
        <taxon>Pentapetalae</taxon>
        <taxon>asterids</taxon>
        <taxon>lamiids</taxon>
        <taxon>Solanales</taxon>
        <taxon>Convolvulaceae</taxon>
        <taxon>Cuscuteae</taxon>
        <taxon>Cuscuta</taxon>
        <taxon>Cuscuta subgen. Cuscuta</taxon>
    </lineage>
</organism>